<evidence type="ECO:0000313" key="3">
    <source>
        <dbReference type="Proteomes" id="UP000275078"/>
    </source>
</evidence>
<dbReference type="EMBL" id="ML119884">
    <property type="protein sequence ID" value="RPA72025.1"/>
    <property type="molecule type" value="Genomic_DNA"/>
</dbReference>
<keyword evidence="3" id="KW-1185">Reference proteome</keyword>
<evidence type="ECO:0000313" key="2">
    <source>
        <dbReference type="EMBL" id="RPA72025.1"/>
    </source>
</evidence>
<reference evidence="2 3" key="1">
    <citation type="journal article" date="2018" name="Nat. Ecol. Evol.">
        <title>Pezizomycetes genomes reveal the molecular basis of ectomycorrhizal truffle lifestyle.</title>
        <authorList>
            <person name="Murat C."/>
            <person name="Payen T."/>
            <person name="Noel B."/>
            <person name="Kuo A."/>
            <person name="Morin E."/>
            <person name="Chen J."/>
            <person name="Kohler A."/>
            <person name="Krizsan K."/>
            <person name="Balestrini R."/>
            <person name="Da Silva C."/>
            <person name="Montanini B."/>
            <person name="Hainaut M."/>
            <person name="Levati E."/>
            <person name="Barry K.W."/>
            <person name="Belfiori B."/>
            <person name="Cichocki N."/>
            <person name="Clum A."/>
            <person name="Dockter R.B."/>
            <person name="Fauchery L."/>
            <person name="Guy J."/>
            <person name="Iotti M."/>
            <person name="Le Tacon F."/>
            <person name="Lindquist E.A."/>
            <person name="Lipzen A."/>
            <person name="Malagnac F."/>
            <person name="Mello A."/>
            <person name="Molinier V."/>
            <person name="Miyauchi S."/>
            <person name="Poulain J."/>
            <person name="Riccioni C."/>
            <person name="Rubini A."/>
            <person name="Sitrit Y."/>
            <person name="Splivallo R."/>
            <person name="Traeger S."/>
            <person name="Wang M."/>
            <person name="Zifcakova L."/>
            <person name="Wipf D."/>
            <person name="Zambonelli A."/>
            <person name="Paolocci F."/>
            <person name="Nowrousian M."/>
            <person name="Ottonello S."/>
            <person name="Baldrian P."/>
            <person name="Spatafora J.W."/>
            <person name="Henrissat B."/>
            <person name="Nagy L.G."/>
            <person name="Aury J.M."/>
            <person name="Wincker P."/>
            <person name="Grigoriev I.V."/>
            <person name="Bonfante P."/>
            <person name="Martin F.M."/>
        </authorList>
    </citation>
    <scope>NUCLEOTIDE SEQUENCE [LARGE SCALE GENOMIC DNA]</scope>
    <source>
        <strain evidence="2 3">RN42</strain>
    </source>
</reference>
<sequence>MFSDRYLSFTVAFLLSFATASSVNFTPSASLISPNGTTSNQTVNKPVPRAWKLLPRPWGVITCHPSETTASKSSVQSAIWKLSNYTEPECNDKLITPLLGNSSAVPRAVVVAEHGDAWLRVAVRQEYMDAYASDHDLPFNQTIEPGQLERFWREADGGAYQRSAPKSLCQFVALGLQGNLENELCKQTWEKGKVGFVMMQAVASGAKDVPMKEMEEGWEPISGDTFFHFIAEKRKEKNELVLWKPIVDTNSQDKRITGNPE</sequence>
<organism evidence="2 3">
    <name type="scientific">Ascobolus immersus RN42</name>
    <dbReference type="NCBI Taxonomy" id="1160509"/>
    <lineage>
        <taxon>Eukaryota</taxon>
        <taxon>Fungi</taxon>
        <taxon>Dikarya</taxon>
        <taxon>Ascomycota</taxon>
        <taxon>Pezizomycotina</taxon>
        <taxon>Pezizomycetes</taxon>
        <taxon>Pezizales</taxon>
        <taxon>Ascobolaceae</taxon>
        <taxon>Ascobolus</taxon>
    </lineage>
</organism>
<dbReference type="Proteomes" id="UP000275078">
    <property type="component" value="Unassembled WGS sequence"/>
</dbReference>
<protein>
    <submittedName>
        <fullName evidence="2">Uncharacterized protein</fullName>
    </submittedName>
</protein>
<evidence type="ECO:0000256" key="1">
    <source>
        <dbReference type="SAM" id="SignalP"/>
    </source>
</evidence>
<dbReference type="AlphaFoldDB" id="A0A3N4HCF1"/>
<feature type="chain" id="PRO_5018277054" evidence="1">
    <location>
        <begin position="23"/>
        <end position="261"/>
    </location>
</feature>
<proteinExistence type="predicted"/>
<name>A0A3N4HCF1_ASCIM</name>
<gene>
    <name evidence="2" type="ORF">BJ508DRAFT_315081</name>
</gene>
<feature type="signal peptide" evidence="1">
    <location>
        <begin position="1"/>
        <end position="22"/>
    </location>
</feature>
<accession>A0A3N4HCF1</accession>
<keyword evidence="1" id="KW-0732">Signal</keyword>